<reference evidence="2" key="1">
    <citation type="submission" date="2011-02" db="EMBL/GenBank/DDBJ databases">
        <title>The complete genome of Planctomyces brasiliensis DSM 5305.</title>
        <authorList>
            <person name="Lucas S."/>
            <person name="Copeland A."/>
            <person name="Lapidus A."/>
            <person name="Bruce D."/>
            <person name="Goodwin L."/>
            <person name="Pitluck S."/>
            <person name="Kyrpides N."/>
            <person name="Mavromatis K."/>
            <person name="Pagani I."/>
            <person name="Ivanova N."/>
            <person name="Ovchinnikova G."/>
            <person name="Lu M."/>
            <person name="Detter J.C."/>
            <person name="Han C."/>
            <person name="Land M."/>
            <person name="Hauser L."/>
            <person name="Markowitz V."/>
            <person name="Cheng J.-F."/>
            <person name="Hugenholtz P."/>
            <person name="Woyke T."/>
            <person name="Wu D."/>
            <person name="Tindall B."/>
            <person name="Pomrenke H.G."/>
            <person name="Brambilla E."/>
            <person name="Klenk H.-P."/>
            <person name="Eisen J.A."/>
        </authorList>
    </citation>
    <scope>NUCLEOTIDE SEQUENCE [LARGE SCALE GENOMIC DNA]</scope>
    <source>
        <strain evidence="2">ATCC 49424 / DSM 5305 / JCM 21570 / NBRC 103401 / IFAM 1448</strain>
    </source>
</reference>
<dbReference type="InterPro" id="IPR029044">
    <property type="entry name" value="Nucleotide-diphossugar_trans"/>
</dbReference>
<evidence type="ECO:0000313" key="1">
    <source>
        <dbReference type="EMBL" id="ADY61758.1"/>
    </source>
</evidence>
<dbReference type="SUPFAM" id="SSF53448">
    <property type="entry name" value="Nucleotide-diphospho-sugar transferases"/>
    <property type="match status" value="1"/>
</dbReference>
<evidence type="ECO:0000313" key="2">
    <source>
        <dbReference type="Proteomes" id="UP000006860"/>
    </source>
</evidence>
<evidence type="ECO:0008006" key="3">
    <source>
        <dbReference type="Google" id="ProtNLM"/>
    </source>
</evidence>
<dbReference type="KEGG" id="pbs:Plabr_4184"/>
<dbReference type="AlphaFoldDB" id="F0SI56"/>
<dbReference type="eggNOG" id="COG1216">
    <property type="taxonomic scope" value="Bacteria"/>
</dbReference>
<dbReference type="Gene3D" id="3.90.550.10">
    <property type="entry name" value="Spore Coat Polysaccharide Biosynthesis Protein SpsA, Chain A"/>
    <property type="match status" value="1"/>
</dbReference>
<dbReference type="HOGENOM" id="CLU_082425_0_0_0"/>
<proteinExistence type="predicted"/>
<dbReference type="Pfam" id="PF13704">
    <property type="entry name" value="Glyco_tranf_2_4"/>
    <property type="match status" value="1"/>
</dbReference>
<accession>F0SI56</accession>
<dbReference type="EMBL" id="CP002546">
    <property type="protein sequence ID" value="ADY61758.1"/>
    <property type="molecule type" value="Genomic_DNA"/>
</dbReference>
<gene>
    <name evidence="1" type="ordered locus">Plabr_4184</name>
</gene>
<dbReference type="STRING" id="756272.Plabr_4184"/>
<sequence length="278" mass="32479">MKIHGLMLIKNESDIIEHTLASSLRWCDYIYVMDNGSTDGTWDIVHDVAARHSQIIPFERNTLPFRDSLRGVIFRAFSDNAARGDWWLRLDADEHYIDAPRSFLSKIADHHHVVWSLHYQYYLTPEGSALLEQSEDGNNLPKIDNSNLPKHFRVNGSEPRFFRHRPSLEWPEDASWPLHMGLVAPQRIRLKHFQYRSPQQIHLRLRDRTTAVEQGHPHFEYCVGVEWKDKLVPPDNLHLETDHASLLNASVDKSTPSHLEPTHKRLFKSIMHRTGIWP</sequence>
<organism evidence="1 2">
    <name type="scientific">Rubinisphaera brasiliensis (strain ATCC 49424 / DSM 5305 / JCM 21570 / IAM 15109 / NBRC 103401 / IFAM 1448)</name>
    <name type="common">Planctomyces brasiliensis</name>
    <dbReference type="NCBI Taxonomy" id="756272"/>
    <lineage>
        <taxon>Bacteria</taxon>
        <taxon>Pseudomonadati</taxon>
        <taxon>Planctomycetota</taxon>
        <taxon>Planctomycetia</taxon>
        <taxon>Planctomycetales</taxon>
        <taxon>Planctomycetaceae</taxon>
        <taxon>Rubinisphaera</taxon>
    </lineage>
</organism>
<name>F0SI56_RUBBR</name>
<keyword evidence="2" id="KW-1185">Reference proteome</keyword>
<dbReference type="Proteomes" id="UP000006860">
    <property type="component" value="Chromosome"/>
</dbReference>
<protein>
    <recommendedName>
        <fullName evidence="3">Glycosyl transferase family 2</fullName>
    </recommendedName>
</protein>
<dbReference type="RefSeq" id="WP_013630463.1">
    <property type="nucleotide sequence ID" value="NC_015174.1"/>
</dbReference>